<sequence length="123" mass="14035">MDREKTTSPHSARRRHNDPDDSDAYVHRRKSDSDAVLHLHGRVADCEESIQKILESQQMMTENLMRLTDNTGRLADVLEAWGNLKGFWVTIRVMGTVAKVTLPVLALLGALWLFFKTGQFEIK</sequence>
<dbReference type="PATRIC" id="fig|36861.3.peg.2536"/>
<comment type="caution">
    <text evidence="3">The sequence shown here is derived from an EMBL/GenBank/DDBJ whole genome shotgun (WGS) entry which is preliminary data.</text>
</comment>
<accession>A0A106BVT6</accession>
<name>A0A106BVT6_THIDE</name>
<dbReference type="Proteomes" id="UP000064243">
    <property type="component" value="Unassembled WGS sequence"/>
</dbReference>
<evidence type="ECO:0000313" key="4">
    <source>
        <dbReference type="Proteomes" id="UP000064243"/>
    </source>
</evidence>
<keyword evidence="2" id="KW-0812">Transmembrane</keyword>
<reference evidence="3 4" key="1">
    <citation type="journal article" date="2015" name="Appl. Environ. Microbiol.">
        <title>Aerobic and Anaerobic Thiosulfate Oxidation by a Cold-Adapted, Subglacial Chemoautotroph.</title>
        <authorList>
            <person name="Harrold Z.R."/>
            <person name="Skidmore M.L."/>
            <person name="Hamilton T.L."/>
            <person name="Desch L."/>
            <person name="Amada K."/>
            <person name="van Gelder W."/>
            <person name="Glover K."/>
            <person name="Roden E.E."/>
            <person name="Boyd E.S."/>
        </authorList>
    </citation>
    <scope>NUCLEOTIDE SEQUENCE [LARGE SCALE GENOMIC DNA]</scope>
    <source>
        <strain evidence="3 4">RG</strain>
    </source>
</reference>
<evidence type="ECO:0000256" key="1">
    <source>
        <dbReference type="SAM" id="MobiDB-lite"/>
    </source>
</evidence>
<evidence type="ECO:0000256" key="2">
    <source>
        <dbReference type="SAM" id="Phobius"/>
    </source>
</evidence>
<proteinExistence type="predicted"/>
<feature type="transmembrane region" description="Helical" evidence="2">
    <location>
        <begin position="93"/>
        <end position="115"/>
    </location>
</feature>
<gene>
    <name evidence="3" type="ORF">ABW22_01405</name>
</gene>
<evidence type="ECO:0000313" key="3">
    <source>
        <dbReference type="EMBL" id="KVW99503.1"/>
    </source>
</evidence>
<dbReference type="EMBL" id="LDUG01000004">
    <property type="protein sequence ID" value="KVW99503.1"/>
    <property type="molecule type" value="Genomic_DNA"/>
</dbReference>
<keyword evidence="4" id="KW-1185">Reference proteome</keyword>
<dbReference type="RefSeq" id="WP_059751221.1">
    <property type="nucleotide sequence ID" value="NZ_LDUG01000004.1"/>
</dbReference>
<evidence type="ECO:0008006" key="5">
    <source>
        <dbReference type="Google" id="ProtNLM"/>
    </source>
</evidence>
<dbReference type="AlphaFoldDB" id="A0A106BVT6"/>
<keyword evidence="2" id="KW-0472">Membrane</keyword>
<keyword evidence="2" id="KW-1133">Transmembrane helix</keyword>
<organism evidence="3 4">
    <name type="scientific">Thiobacillus denitrificans</name>
    <dbReference type="NCBI Taxonomy" id="36861"/>
    <lineage>
        <taxon>Bacteria</taxon>
        <taxon>Pseudomonadati</taxon>
        <taxon>Pseudomonadota</taxon>
        <taxon>Betaproteobacteria</taxon>
        <taxon>Nitrosomonadales</taxon>
        <taxon>Thiobacillaceae</taxon>
        <taxon>Thiobacillus</taxon>
    </lineage>
</organism>
<feature type="region of interest" description="Disordered" evidence="1">
    <location>
        <begin position="1"/>
        <end position="27"/>
    </location>
</feature>
<protein>
    <recommendedName>
        <fullName evidence="5">t-SNARE coiled-coil homology domain-containing protein</fullName>
    </recommendedName>
</protein>